<comment type="caution">
    <text evidence="2">The sequence shown here is derived from an EMBL/GenBank/DDBJ whole genome shotgun (WGS) entry which is preliminary data.</text>
</comment>
<keyword evidence="3" id="KW-1185">Reference proteome</keyword>
<dbReference type="AlphaFoldDB" id="A0A939GJY8"/>
<evidence type="ECO:0000259" key="1">
    <source>
        <dbReference type="Pfam" id="PF18962"/>
    </source>
</evidence>
<dbReference type="Gene3D" id="2.60.40.10">
    <property type="entry name" value="Immunoglobulins"/>
    <property type="match status" value="1"/>
</dbReference>
<dbReference type="InterPro" id="IPR026444">
    <property type="entry name" value="Secre_tail"/>
</dbReference>
<evidence type="ECO:0000313" key="2">
    <source>
        <dbReference type="EMBL" id="MBO0938175.1"/>
    </source>
</evidence>
<organism evidence="2 3">
    <name type="scientific">Fibrella rubiginis</name>
    <dbReference type="NCBI Taxonomy" id="2817060"/>
    <lineage>
        <taxon>Bacteria</taxon>
        <taxon>Pseudomonadati</taxon>
        <taxon>Bacteroidota</taxon>
        <taxon>Cytophagia</taxon>
        <taxon>Cytophagales</taxon>
        <taxon>Spirosomataceae</taxon>
        <taxon>Fibrella</taxon>
    </lineage>
</organism>
<dbReference type="EMBL" id="JAFMYV010000008">
    <property type="protein sequence ID" value="MBO0938175.1"/>
    <property type="molecule type" value="Genomic_DNA"/>
</dbReference>
<proteinExistence type="predicted"/>
<protein>
    <submittedName>
        <fullName evidence="2">T9SS type A sorting domain-containing protein</fullName>
    </submittedName>
</protein>
<dbReference type="RefSeq" id="WP_207365707.1">
    <property type="nucleotide sequence ID" value="NZ_JAFMYV010000008.1"/>
</dbReference>
<reference evidence="2" key="1">
    <citation type="submission" date="2021-03" db="EMBL/GenBank/DDBJ databases">
        <title>Fibrella sp. HMF5335 genome sequencing and assembly.</title>
        <authorList>
            <person name="Kang H."/>
            <person name="Kim H."/>
            <person name="Bae S."/>
            <person name="Joh K."/>
        </authorList>
    </citation>
    <scope>NUCLEOTIDE SEQUENCE</scope>
    <source>
        <strain evidence="2">HMF5335</strain>
    </source>
</reference>
<evidence type="ECO:0000313" key="3">
    <source>
        <dbReference type="Proteomes" id="UP000664034"/>
    </source>
</evidence>
<name>A0A939GJY8_9BACT</name>
<dbReference type="Pfam" id="PF18962">
    <property type="entry name" value="Por_Secre_tail"/>
    <property type="match status" value="1"/>
</dbReference>
<dbReference type="Proteomes" id="UP000664034">
    <property type="component" value="Unassembled WGS sequence"/>
</dbReference>
<sequence>MFQTYAIVNVDGGTDSYRAGNRNADGATTFNNSSYGIANTSITLKGGEIKTFKNNGGDVTGARLYYRVYPAGSPAGAFTLINLPFAANLNGSGDQKWATTMANINMATGLPAGNYTLEVYWQITTNLGDRFDSNGGANVKASFTVSSTTLPVTLTSFNAKANNHMASLDWATATEQGNAYFDVERSADARLFEHVGRVEGRGTTSTPQVYSFSDESPSLGTNYYRLRQVDADGRFSYSPVRAVQIRSNGELAIWGNPAAEQLGVAGLEVGSTVDLLDLNGQLRSSQLTNNNRLHIDVRNLPSGTYLLRVAEPAGVQSKRVVVLH</sequence>
<dbReference type="InterPro" id="IPR013783">
    <property type="entry name" value="Ig-like_fold"/>
</dbReference>
<feature type="domain" description="Secretion system C-terminal sorting" evidence="1">
    <location>
        <begin position="254"/>
        <end position="322"/>
    </location>
</feature>
<accession>A0A939GJY8</accession>
<gene>
    <name evidence="2" type="ORF">J2I47_16605</name>
</gene>
<dbReference type="NCBIfam" id="TIGR04183">
    <property type="entry name" value="Por_Secre_tail"/>
    <property type="match status" value="1"/>
</dbReference>